<evidence type="ECO:0000256" key="1">
    <source>
        <dbReference type="SAM" id="MobiDB-lite"/>
    </source>
</evidence>
<feature type="chain" id="PRO_5047534453" description="Lipoprotein" evidence="2">
    <location>
        <begin position="20"/>
        <end position="268"/>
    </location>
</feature>
<dbReference type="EMBL" id="JAXIVS010000003">
    <property type="protein sequence ID" value="MDY7226837.1"/>
    <property type="molecule type" value="Genomic_DNA"/>
</dbReference>
<feature type="signal peptide" evidence="2">
    <location>
        <begin position="1"/>
        <end position="19"/>
    </location>
</feature>
<accession>A0ABU5H153</accession>
<reference evidence="3 4" key="1">
    <citation type="submission" date="2023-12" db="EMBL/GenBank/DDBJ databases">
        <title>the genome sequence of Hyalangium sp. s54d21.</title>
        <authorList>
            <person name="Zhang X."/>
        </authorList>
    </citation>
    <scope>NUCLEOTIDE SEQUENCE [LARGE SCALE GENOMIC DNA]</scope>
    <source>
        <strain evidence="4">s54d21</strain>
    </source>
</reference>
<evidence type="ECO:0000313" key="3">
    <source>
        <dbReference type="EMBL" id="MDY7226837.1"/>
    </source>
</evidence>
<proteinExistence type="predicted"/>
<evidence type="ECO:0008006" key="5">
    <source>
        <dbReference type="Google" id="ProtNLM"/>
    </source>
</evidence>
<feature type="region of interest" description="Disordered" evidence="1">
    <location>
        <begin position="247"/>
        <end position="268"/>
    </location>
</feature>
<keyword evidence="2" id="KW-0732">Signal</keyword>
<keyword evidence="4" id="KW-1185">Reference proteome</keyword>
<dbReference type="Proteomes" id="UP001291309">
    <property type="component" value="Unassembled WGS sequence"/>
</dbReference>
<organism evidence="3 4">
    <name type="scientific">Hyalangium rubrum</name>
    <dbReference type="NCBI Taxonomy" id="3103134"/>
    <lineage>
        <taxon>Bacteria</taxon>
        <taxon>Pseudomonadati</taxon>
        <taxon>Myxococcota</taxon>
        <taxon>Myxococcia</taxon>
        <taxon>Myxococcales</taxon>
        <taxon>Cystobacterineae</taxon>
        <taxon>Archangiaceae</taxon>
        <taxon>Hyalangium</taxon>
    </lineage>
</organism>
<protein>
    <recommendedName>
        <fullName evidence="5">Lipoprotein</fullName>
    </recommendedName>
</protein>
<evidence type="ECO:0000256" key="2">
    <source>
        <dbReference type="SAM" id="SignalP"/>
    </source>
</evidence>
<dbReference type="RefSeq" id="WP_321545561.1">
    <property type="nucleotide sequence ID" value="NZ_JAXIVS010000003.1"/>
</dbReference>
<comment type="caution">
    <text evidence="3">The sequence shown here is derived from an EMBL/GenBank/DDBJ whole genome shotgun (WGS) entry which is preliminary data.</text>
</comment>
<sequence>MSRALLVLMLLGCSLPAMAQAPSGRPREIAGVCGTANWVCVSECIDSSCMENCLRQGCEEALKRLEVCTAKAGCAPDDTACSARVCGKTCQKAFEPAPPSPEKEKPSPCTGFAVEGGKPPKEVVGRWVLSAATLTPKPKDSPTQLNPEPRADYERILEVTPEGCFLMRTKLEDATLGRGNALEVRAWGSFAVTDKDKVALRTKDGQAVGPVCNKPRVIGLSKGKFQGPHYSFSVEDDTLTLVAEDPSKRTFQFQREKPEDAQQPPAKP</sequence>
<gene>
    <name evidence="3" type="ORF">SYV04_10575</name>
</gene>
<name>A0ABU5H153_9BACT</name>
<evidence type="ECO:0000313" key="4">
    <source>
        <dbReference type="Proteomes" id="UP001291309"/>
    </source>
</evidence>